<evidence type="ECO:0000313" key="1">
    <source>
        <dbReference type="EMBL" id="ETO07891.1"/>
    </source>
</evidence>
<reference evidence="1 2" key="1">
    <citation type="journal article" date="2013" name="Curr. Biol.">
        <title>The Genome of the Foraminiferan Reticulomyxa filosa.</title>
        <authorList>
            <person name="Glockner G."/>
            <person name="Hulsmann N."/>
            <person name="Schleicher M."/>
            <person name="Noegel A.A."/>
            <person name="Eichinger L."/>
            <person name="Gallinger C."/>
            <person name="Pawlowski J."/>
            <person name="Sierra R."/>
            <person name="Euteneuer U."/>
            <person name="Pillet L."/>
            <person name="Moustafa A."/>
            <person name="Platzer M."/>
            <person name="Groth M."/>
            <person name="Szafranski K."/>
            <person name="Schliwa M."/>
        </authorList>
    </citation>
    <scope>NUCLEOTIDE SEQUENCE [LARGE SCALE GENOMIC DNA]</scope>
</reference>
<dbReference type="AlphaFoldDB" id="X6M2T6"/>
<evidence type="ECO:0000313" key="2">
    <source>
        <dbReference type="Proteomes" id="UP000023152"/>
    </source>
</evidence>
<dbReference type="Proteomes" id="UP000023152">
    <property type="component" value="Unassembled WGS sequence"/>
</dbReference>
<protein>
    <recommendedName>
        <fullName evidence="3">Kelch motif family protein</fullName>
    </recommendedName>
</protein>
<evidence type="ECO:0008006" key="3">
    <source>
        <dbReference type="Google" id="ProtNLM"/>
    </source>
</evidence>
<proteinExistence type="predicted"/>
<dbReference type="InterPro" id="IPR015915">
    <property type="entry name" value="Kelch-typ_b-propeller"/>
</dbReference>
<dbReference type="Gene3D" id="2.120.10.80">
    <property type="entry name" value="Kelch-type beta propeller"/>
    <property type="match status" value="1"/>
</dbReference>
<dbReference type="SUPFAM" id="SSF50965">
    <property type="entry name" value="Galactose oxidase, central domain"/>
    <property type="match status" value="1"/>
</dbReference>
<organism evidence="1 2">
    <name type="scientific">Reticulomyxa filosa</name>
    <dbReference type="NCBI Taxonomy" id="46433"/>
    <lineage>
        <taxon>Eukaryota</taxon>
        <taxon>Sar</taxon>
        <taxon>Rhizaria</taxon>
        <taxon>Retaria</taxon>
        <taxon>Foraminifera</taxon>
        <taxon>Monothalamids</taxon>
        <taxon>Reticulomyxidae</taxon>
        <taxon>Reticulomyxa</taxon>
    </lineage>
</organism>
<dbReference type="EMBL" id="ASPP01025599">
    <property type="protein sequence ID" value="ETO07891.1"/>
    <property type="molecule type" value="Genomic_DNA"/>
</dbReference>
<gene>
    <name evidence="1" type="ORF">RFI_29497</name>
</gene>
<name>X6M2T6_RETFI</name>
<dbReference type="InterPro" id="IPR011043">
    <property type="entry name" value="Gal_Oxase/kelch_b-propeller"/>
</dbReference>
<keyword evidence="2" id="KW-1185">Reference proteome</keyword>
<accession>X6M2T6</accession>
<sequence length="250" mass="28564">MGNQITPSFQKLKSLPASLFHSQCVLHKHEILICGGSCKKACYSYDTIKNKYNLICEYPSDIQLDGHCVVKLVDNKDRNQITLLSFGSDWSSGNKHTLVMKYVSVWSNISNQLNNCNKWVPFTDSHNHPIIIGRDQDNYCGARAVIGGSNNNLLFITYYENNIKMMKTNKQNYQMLLLNEDTILSIEYNEDNNIFQFHQLPVCKDIVLLTECAYICINDIILFFGGFGSKDHKSEILESVHKYSIEKTNG</sequence>
<comment type="caution">
    <text evidence="1">The sequence shown here is derived from an EMBL/GenBank/DDBJ whole genome shotgun (WGS) entry which is preliminary data.</text>
</comment>